<feature type="non-terminal residue" evidence="3">
    <location>
        <position position="1"/>
    </location>
</feature>
<evidence type="ECO:0000256" key="1">
    <source>
        <dbReference type="ARBA" id="ARBA00023172"/>
    </source>
</evidence>
<dbReference type="InterPro" id="IPR011010">
    <property type="entry name" value="DNA_brk_join_enz"/>
</dbReference>
<dbReference type="GO" id="GO:0003677">
    <property type="term" value="F:DNA binding"/>
    <property type="evidence" value="ECO:0007669"/>
    <property type="project" value="InterPro"/>
</dbReference>
<name>X1VBI4_9ZZZZ</name>
<organism evidence="3">
    <name type="scientific">marine sediment metagenome</name>
    <dbReference type="NCBI Taxonomy" id="412755"/>
    <lineage>
        <taxon>unclassified sequences</taxon>
        <taxon>metagenomes</taxon>
        <taxon>ecological metagenomes</taxon>
    </lineage>
</organism>
<dbReference type="InterPro" id="IPR050090">
    <property type="entry name" value="Tyrosine_recombinase_XerCD"/>
</dbReference>
<dbReference type="AlphaFoldDB" id="X1VBI4"/>
<dbReference type="Gene3D" id="1.10.443.10">
    <property type="entry name" value="Intergrase catalytic core"/>
    <property type="match status" value="1"/>
</dbReference>
<protein>
    <recommendedName>
        <fullName evidence="2">Tyr recombinase domain-containing protein</fullName>
    </recommendedName>
</protein>
<dbReference type="PANTHER" id="PTHR30349">
    <property type="entry name" value="PHAGE INTEGRASE-RELATED"/>
    <property type="match status" value="1"/>
</dbReference>
<dbReference type="GO" id="GO:0006310">
    <property type="term" value="P:DNA recombination"/>
    <property type="evidence" value="ECO:0007669"/>
    <property type="project" value="UniProtKB-KW"/>
</dbReference>
<evidence type="ECO:0000313" key="3">
    <source>
        <dbReference type="EMBL" id="GAJ03320.1"/>
    </source>
</evidence>
<comment type="caution">
    <text evidence="3">The sequence shown here is derived from an EMBL/GenBank/DDBJ whole genome shotgun (WGS) entry which is preliminary data.</text>
</comment>
<dbReference type="PROSITE" id="PS51898">
    <property type="entry name" value="TYR_RECOMBINASE"/>
    <property type="match status" value="1"/>
</dbReference>
<proteinExistence type="predicted"/>
<dbReference type="InterPro" id="IPR013762">
    <property type="entry name" value="Integrase-like_cat_sf"/>
</dbReference>
<dbReference type="Pfam" id="PF00589">
    <property type="entry name" value="Phage_integrase"/>
    <property type="match status" value="1"/>
</dbReference>
<dbReference type="CDD" id="cd01189">
    <property type="entry name" value="INT_ICEBs1_C_like"/>
    <property type="match status" value="1"/>
</dbReference>
<feature type="domain" description="Tyr recombinase" evidence="2">
    <location>
        <begin position="1"/>
        <end position="132"/>
    </location>
</feature>
<sequence length="154" mass="17245">TYVFTQPKSAKSRRAIALSPSAILTLKEHREKQALERAMLGIPRKDDDLVFSTPEGQPLRPNTVSRAWTMLAARTGIKVIRLHDARHTHASLMLKQGIHPKVVQERLGHSSIQVTLDLYSHVVPGIQEAAAARFDEAFNLRYNKSRSETVENVG</sequence>
<dbReference type="EMBL" id="BARW01030124">
    <property type="protein sequence ID" value="GAJ03320.1"/>
    <property type="molecule type" value="Genomic_DNA"/>
</dbReference>
<gene>
    <name evidence="3" type="ORF">S12H4_48237</name>
</gene>
<reference evidence="3" key="1">
    <citation type="journal article" date="2014" name="Front. Microbiol.">
        <title>High frequency of phylogenetically diverse reductive dehalogenase-homologous genes in deep subseafloor sedimentary metagenomes.</title>
        <authorList>
            <person name="Kawai M."/>
            <person name="Futagami T."/>
            <person name="Toyoda A."/>
            <person name="Takaki Y."/>
            <person name="Nishi S."/>
            <person name="Hori S."/>
            <person name="Arai W."/>
            <person name="Tsubouchi T."/>
            <person name="Morono Y."/>
            <person name="Uchiyama I."/>
            <person name="Ito T."/>
            <person name="Fujiyama A."/>
            <person name="Inagaki F."/>
            <person name="Takami H."/>
        </authorList>
    </citation>
    <scope>NUCLEOTIDE SEQUENCE</scope>
    <source>
        <strain evidence="3">Expedition CK06-06</strain>
    </source>
</reference>
<dbReference type="GO" id="GO:0015074">
    <property type="term" value="P:DNA integration"/>
    <property type="evidence" value="ECO:0007669"/>
    <property type="project" value="InterPro"/>
</dbReference>
<dbReference type="InterPro" id="IPR002104">
    <property type="entry name" value="Integrase_catalytic"/>
</dbReference>
<accession>X1VBI4</accession>
<dbReference type="SUPFAM" id="SSF56349">
    <property type="entry name" value="DNA breaking-rejoining enzymes"/>
    <property type="match status" value="1"/>
</dbReference>
<dbReference type="PANTHER" id="PTHR30349:SF91">
    <property type="entry name" value="INTA PROTEIN"/>
    <property type="match status" value="1"/>
</dbReference>
<evidence type="ECO:0000259" key="2">
    <source>
        <dbReference type="PROSITE" id="PS51898"/>
    </source>
</evidence>
<keyword evidence="1" id="KW-0233">DNA recombination</keyword>